<name>D7KY82_ARALL</name>
<sequence>LQRRSLFTENPQSVDPNSLERRREHQYFVKKTWKTQVKLEHILPTIAAGPDVPMWKIGGEDDIKSKFSATSTWSQLRHVKPTQGCKRVVYDTKSQSIYATLYIKRADQGHRFIFALYLAVLKLKVEEVADECLGLRRVDTSLYLSENDKTYLLMALELPMVIPNKL</sequence>
<feature type="non-terminal residue" evidence="1">
    <location>
        <position position="1"/>
    </location>
</feature>
<keyword evidence="2" id="KW-1185">Reference proteome</keyword>
<organism evidence="2">
    <name type="scientific">Arabidopsis lyrata subsp. lyrata</name>
    <name type="common">Lyre-leaved rock-cress</name>
    <dbReference type="NCBI Taxonomy" id="81972"/>
    <lineage>
        <taxon>Eukaryota</taxon>
        <taxon>Viridiplantae</taxon>
        <taxon>Streptophyta</taxon>
        <taxon>Embryophyta</taxon>
        <taxon>Tracheophyta</taxon>
        <taxon>Spermatophyta</taxon>
        <taxon>Magnoliopsida</taxon>
        <taxon>eudicotyledons</taxon>
        <taxon>Gunneridae</taxon>
        <taxon>Pentapetalae</taxon>
        <taxon>rosids</taxon>
        <taxon>malvids</taxon>
        <taxon>Brassicales</taxon>
        <taxon>Brassicaceae</taxon>
        <taxon>Camelineae</taxon>
        <taxon>Arabidopsis</taxon>
    </lineage>
</organism>
<dbReference type="Proteomes" id="UP000008694">
    <property type="component" value="Unassembled WGS sequence"/>
</dbReference>
<proteinExistence type="predicted"/>
<protein>
    <submittedName>
        <fullName evidence="1">Predicted protein</fullName>
    </submittedName>
</protein>
<dbReference type="AlphaFoldDB" id="D7KY82"/>
<dbReference type="HOGENOM" id="CLU_1606873_0_0_1"/>
<dbReference type="Gramene" id="Al_scaffold_0002_679">
    <property type="protein sequence ID" value="Al_scaffold_0002_679"/>
    <property type="gene ID" value="Al_scaffold_0002_679"/>
</dbReference>
<accession>D7KY82</accession>
<gene>
    <name evidence="1" type="ORF">ARALYDRAFT_675529</name>
</gene>
<evidence type="ECO:0000313" key="1">
    <source>
        <dbReference type="EMBL" id="EFH62959.1"/>
    </source>
</evidence>
<reference evidence="2" key="1">
    <citation type="journal article" date="2011" name="Nat. Genet.">
        <title>The Arabidopsis lyrata genome sequence and the basis of rapid genome size change.</title>
        <authorList>
            <person name="Hu T.T."/>
            <person name="Pattyn P."/>
            <person name="Bakker E.G."/>
            <person name="Cao J."/>
            <person name="Cheng J.-F."/>
            <person name="Clark R.M."/>
            <person name="Fahlgren N."/>
            <person name="Fawcett J.A."/>
            <person name="Grimwood J."/>
            <person name="Gundlach H."/>
            <person name="Haberer G."/>
            <person name="Hollister J.D."/>
            <person name="Ossowski S."/>
            <person name="Ottilar R.P."/>
            <person name="Salamov A.A."/>
            <person name="Schneeberger K."/>
            <person name="Spannagl M."/>
            <person name="Wang X."/>
            <person name="Yang L."/>
            <person name="Nasrallah M.E."/>
            <person name="Bergelson J."/>
            <person name="Carrington J.C."/>
            <person name="Gaut B.S."/>
            <person name="Schmutz J."/>
            <person name="Mayer K.F.X."/>
            <person name="Van de Peer Y."/>
            <person name="Grigoriev I.V."/>
            <person name="Nordborg M."/>
            <person name="Weigel D."/>
            <person name="Guo Y.-L."/>
        </authorList>
    </citation>
    <scope>NUCLEOTIDE SEQUENCE [LARGE SCALE GENOMIC DNA]</scope>
    <source>
        <strain evidence="2">cv. MN47</strain>
    </source>
</reference>
<evidence type="ECO:0000313" key="2">
    <source>
        <dbReference type="Proteomes" id="UP000008694"/>
    </source>
</evidence>
<dbReference type="EMBL" id="GL348714">
    <property type="protein sequence ID" value="EFH62959.1"/>
    <property type="molecule type" value="Genomic_DNA"/>
</dbReference>